<dbReference type="GO" id="GO:0005886">
    <property type="term" value="C:plasma membrane"/>
    <property type="evidence" value="ECO:0007669"/>
    <property type="project" value="UniProtKB-SubCell"/>
</dbReference>
<dbReference type="HOGENOM" id="CLU_034180_11_2_9"/>
<evidence type="ECO:0000256" key="5">
    <source>
        <dbReference type="ARBA" id="ARBA00022989"/>
    </source>
</evidence>
<evidence type="ECO:0000259" key="8">
    <source>
        <dbReference type="PROSITE" id="PS50850"/>
    </source>
</evidence>
<keyword evidence="4 7" id="KW-0812">Transmembrane</keyword>
<dbReference type="InterPro" id="IPR020846">
    <property type="entry name" value="MFS_dom"/>
</dbReference>
<keyword evidence="10" id="KW-1185">Reference proteome</keyword>
<gene>
    <name evidence="9" type="ordered locus">STH2742</name>
</gene>
<feature type="transmembrane region" description="Helical" evidence="7">
    <location>
        <begin position="53"/>
        <end position="74"/>
    </location>
</feature>
<dbReference type="PANTHER" id="PTHR23513">
    <property type="entry name" value="INTEGRAL MEMBRANE EFFLUX PROTEIN-RELATED"/>
    <property type="match status" value="1"/>
</dbReference>
<dbReference type="GO" id="GO:0022857">
    <property type="term" value="F:transmembrane transporter activity"/>
    <property type="evidence" value="ECO:0007669"/>
    <property type="project" value="InterPro"/>
</dbReference>
<dbReference type="Gene3D" id="1.20.1250.20">
    <property type="entry name" value="MFS general substrate transporter like domains"/>
    <property type="match status" value="1"/>
</dbReference>
<sequence>MEVGVMHEERGVLALLRHRNYMLYWFGFLVSNAGAWIQSVAQGWLVYDLSNSAAWLGTVGFVRAFPLIFLSLIGGTVADRLPKRRILYVTQTVQMISAALLGTLTLLGHIQVWHVVLLSAVSACAQAFDQPARHALVPHLVPRHNLHAAISFNSIAFNGAALFGPSLTGVLVPLIGFAGCFYVNAVSFVAVFIALALMEFPPHAPGGGKTSMLEDLRAGLSFIGHNQVILALISMAAVTSFFARPYQQFITVFARDVVHGDVDTAGLMQAAPALGTVIFMLAIASATNIQWKGKLLLGAGILFPASLIAFSWSTNLYVSLALLVLVGGLNMTWQTTLNTLLQTNVGDEMRGRVMSAYTMTALAMMPLGQGPMGMAFDYLGPSLALTLNALIALAWTVYMGLIRVKAIRTLP</sequence>
<evidence type="ECO:0000256" key="3">
    <source>
        <dbReference type="ARBA" id="ARBA00022475"/>
    </source>
</evidence>
<evidence type="ECO:0000256" key="1">
    <source>
        <dbReference type="ARBA" id="ARBA00004651"/>
    </source>
</evidence>
<dbReference type="InterPro" id="IPR010290">
    <property type="entry name" value="TM_effector"/>
</dbReference>
<keyword evidence="2" id="KW-0813">Transport</keyword>
<evidence type="ECO:0000313" key="9">
    <source>
        <dbReference type="EMBL" id="BAD41727.1"/>
    </source>
</evidence>
<dbReference type="InterPro" id="IPR036259">
    <property type="entry name" value="MFS_trans_sf"/>
</dbReference>
<accession>Q67KS0</accession>
<dbReference type="SUPFAM" id="SSF103473">
    <property type="entry name" value="MFS general substrate transporter"/>
    <property type="match status" value="1"/>
</dbReference>
<feature type="transmembrane region" description="Helical" evidence="7">
    <location>
        <begin position="174"/>
        <end position="197"/>
    </location>
</feature>
<feature type="transmembrane region" description="Helical" evidence="7">
    <location>
        <begin position="264"/>
        <end position="283"/>
    </location>
</feature>
<keyword evidence="3" id="KW-1003">Cell membrane</keyword>
<feature type="transmembrane region" description="Helical" evidence="7">
    <location>
        <begin position="318"/>
        <end position="341"/>
    </location>
</feature>
<dbReference type="eggNOG" id="COG2814">
    <property type="taxonomic scope" value="Bacteria"/>
</dbReference>
<evidence type="ECO:0000256" key="4">
    <source>
        <dbReference type="ARBA" id="ARBA00022692"/>
    </source>
</evidence>
<feature type="domain" description="Major facilitator superfamily (MFS) profile" evidence="8">
    <location>
        <begin position="1"/>
        <end position="407"/>
    </location>
</feature>
<dbReference type="AlphaFoldDB" id="Q67KS0"/>
<reference evidence="9 10" key="1">
    <citation type="journal article" date="2004" name="Nucleic Acids Res.">
        <title>Genome sequence of Symbiobacterium thermophilum, an uncultivable bacterium that depends on microbial commensalism.</title>
        <authorList>
            <person name="Ueda K."/>
            <person name="Yamashita A."/>
            <person name="Ishikawa J."/>
            <person name="Shimada M."/>
            <person name="Watsuji T."/>
            <person name="Morimura K."/>
            <person name="Ikeda H."/>
            <person name="Hattori M."/>
            <person name="Beppu T."/>
        </authorList>
    </citation>
    <scope>NUCLEOTIDE SEQUENCE [LARGE SCALE GENOMIC DNA]</scope>
    <source>
        <strain evidence="10">T / IAM 14863</strain>
    </source>
</reference>
<dbReference type="Pfam" id="PF05977">
    <property type="entry name" value="MFS_3"/>
    <property type="match status" value="1"/>
</dbReference>
<evidence type="ECO:0000256" key="7">
    <source>
        <dbReference type="SAM" id="Phobius"/>
    </source>
</evidence>
<dbReference type="CDD" id="cd06173">
    <property type="entry name" value="MFS_MefA_like"/>
    <property type="match status" value="1"/>
</dbReference>
<feature type="transmembrane region" description="Helical" evidence="7">
    <location>
        <begin position="218"/>
        <end position="244"/>
    </location>
</feature>
<dbReference type="PROSITE" id="PS50850">
    <property type="entry name" value="MFS"/>
    <property type="match status" value="1"/>
</dbReference>
<dbReference type="PANTHER" id="PTHR23513:SF11">
    <property type="entry name" value="STAPHYLOFERRIN A TRANSPORTER"/>
    <property type="match status" value="1"/>
</dbReference>
<organism evidence="9 10">
    <name type="scientific">Symbiobacterium thermophilum (strain DSM 24528 / JCM 14929 / IAM 14863 / T)</name>
    <dbReference type="NCBI Taxonomy" id="292459"/>
    <lineage>
        <taxon>Bacteria</taxon>
        <taxon>Bacillati</taxon>
        <taxon>Bacillota</taxon>
        <taxon>Clostridia</taxon>
        <taxon>Eubacteriales</taxon>
        <taxon>Symbiobacteriaceae</taxon>
        <taxon>Symbiobacterium</taxon>
    </lineage>
</organism>
<evidence type="ECO:0000256" key="2">
    <source>
        <dbReference type="ARBA" id="ARBA00022448"/>
    </source>
</evidence>
<feature type="transmembrane region" description="Helical" evidence="7">
    <location>
        <begin position="21"/>
        <end position="41"/>
    </location>
</feature>
<proteinExistence type="predicted"/>
<name>Q67KS0_SYMTH</name>
<feature type="transmembrane region" description="Helical" evidence="7">
    <location>
        <begin position="378"/>
        <end position="401"/>
    </location>
</feature>
<feature type="transmembrane region" description="Helical" evidence="7">
    <location>
        <begin position="149"/>
        <end position="168"/>
    </location>
</feature>
<dbReference type="Proteomes" id="UP000000417">
    <property type="component" value="Chromosome"/>
</dbReference>
<protein>
    <submittedName>
        <fullName evidence="9">Putative transporter</fullName>
    </submittedName>
</protein>
<evidence type="ECO:0000313" key="10">
    <source>
        <dbReference type="Proteomes" id="UP000000417"/>
    </source>
</evidence>
<feature type="transmembrane region" description="Helical" evidence="7">
    <location>
        <begin position="353"/>
        <end position="372"/>
    </location>
</feature>
<dbReference type="EMBL" id="AP006840">
    <property type="protein sequence ID" value="BAD41727.1"/>
    <property type="molecule type" value="Genomic_DNA"/>
</dbReference>
<comment type="subcellular location">
    <subcellularLocation>
        <location evidence="1">Cell membrane</location>
        <topology evidence="1">Multi-pass membrane protein</topology>
    </subcellularLocation>
</comment>
<keyword evidence="6 7" id="KW-0472">Membrane</keyword>
<evidence type="ECO:0000256" key="6">
    <source>
        <dbReference type="ARBA" id="ARBA00023136"/>
    </source>
</evidence>
<dbReference type="STRING" id="292459.STH2742"/>
<dbReference type="KEGG" id="sth:STH2742"/>
<keyword evidence="5 7" id="KW-1133">Transmembrane helix</keyword>